<evidence type="ECO:0000313" key="2">
    <source>
        <dbReference type="Proteomes" id="UP001057402"/>
    </source>
</evidence>
<name>A0ACB9RHM1_9MYRT</name>
<keyword evidence="2" id="KW-1185">Reference proteome</keyword>
<accession>A0ACB9RHM1</accession>
<dbReference type="EMBL" id="CM042883">
    <property type="protein sequence ID" value="KAI4378552.1"/>
    <property type="molecule type" value="Genomic_DNA"/>
</dbReference>
<evidence type="ECO:0000313" key="1">
    <source>
        <dbReference type="EMBL" id="KAI4378552.1"/>
    </source>
</evidence>
<comment type="caution">
    <text evidence="1">The sequence shown here is derived from an EMBL/GenBank/DDBJ whole genome shotgun (WGS) entry which is preliminary data.</text>
</comment>
<organism evidence="1 2">
    <name type="scientific">Melastoma candidum</name>
    <dbReference type="NCBI Taxonomy" id="119954"/>
    <lineage>
        <taxon>Eukaryota</taxon>
        <taxon>Viridiplantae</taxon>
        <taxon>Streptophyta</taxon>
        <taxon>Embryophyta</taxon>
        <taxon>Tracheophyta</taxon>
        <taxon>Spermatophyta</taxon>
        <taxon>Magnoliopsida</taxon>
        <taxon>eudicotyledons</taxon>
        <taxon>Gunneridae</taxon>
        <taxon>Pentapetalae</taxon>
        <taxon>rosids</taxon>
        <taxon>malvids</taxon>
        <taxon>Myrtales</taxon>
        <taxon>Melastomataceae</taxon>
        <taxon>Melastomatoideae</taxon>
        <taxon>Melastomateae</taxon>
        <taxon>Melastoma</taxon>
    </lineage>
</organism>
<gene>
    <name evidence="1" type="ORF">MLD38_016016</name>
</gene>
<dbReference type="Proteomes" id="UP001057402">
    <property type="component" value="Chromosome 4"/>
</dbReference>
<protein>
    <submittedName>
        <fullName evidence="1">Uncharacterized protein</fullName>
    </submittedName>
</protein>
<sequence>MTFFNKECEIPSPINADLADVRAIMQNAGSSLMGIGTAVQAFICIMLANFVGTVSLVVFNVYFRFSIEMVYSLYLGKSRARDAALNAIQSPLLDIGLERAAGIVWNITGGSDLTLFEVTAVAEVIYDLVDTNANLILEQ</sequence>
<reference evidence="2" key="1">
    <citation type="journal article" date="2023" name="Front. Plant Sci.">
        <title>Chromosomal-level genome assembly of Melastoma candidum provides insights into trichome evolution.</title>
        <authorList>
            <person name="Zhong Y."/>
            <person name="Wu W."/>
            <person name="Sun C."/>
            <person name="Zou P."/>
            <person name="Liu Y."/>
            <person name="Dai S."/>
            <person name="Zhou R."/>
        </authorList>
    </citation>
    <scope>NUCLEOTIDE SEQUENCE [LARGE SCALE GENOMIC DNA]</scope>
</reference>
<proteinExistence type="predicted"/>